<gene>
    <name evidence="2" type="primary">LOC120263233</name>
</gene>
<sequence>MNESHISFFTSLFPFPRSTAWRASSIAGGHGEARDRDPTLSILRCQAHQRLPDGLLCVDLPPLKKNPRCTTLFPLFEMNPRCTILFPLFKKNSRFTILFWLFKKNPRFENPLRTKWKRSKRTITLHPLLVQESKLLELGPCQQNRCIKG</sequence>
<organism evidence="1 2">
    <name type="scientific">Dioscorea cayennensis subsp. rotundata</name>
    <name type="common">White Guinea yam</name>
    <name type="synonym">Dioscorea rotundata</name>
    <dbReference type="NCBI Taxonomy" id="55577"/>
    <lineage>
        <taxon>Eukaryota</taxon>
        <taxon>Viridiplantae</taxon>
        <taxon>Streptophyta</taxon>
        <taxon>Embryophyta</taxon>
        <taxon>Tracheophyta</taxon>
        <taxon>Spermatophyta</taxon>
        <taxon>Magnoliopsida</taxon>
        <taxon>Liliopsida</taxon>
        <taxon>Dioscoreales</taxon>
        <taxon>Dioscoreaceae</taxon>
        <taxon>Dioscorea</taxon>
    </lineage>
</organism>
<accession>A0AB40BKZ1</accession>
<dbReference type="RefSeq" id="XP_039127038.1">
    <property type="nucleotide sequence ID" value="XM_039271104.1"/>
</dbReference>
<protein>
    <submittedName>
        <fullName evidence="2">Uncharacterized protein LOC120263233</fullName>
    </submittedName>
</protein>
<proteinExistence type="predicted"/>
<dbReference type="Proteomes" id="UP001515500">
    <property type="component" value="Chromosome 6"/>
</dbReference>
<evidence type="ECO:0000313" key="1">
    <source>
        <dbReference type="Proteomes" id="UP001515500"/>
    </source>
</evidence>
<dbReference type="AlphaFoldDB" id="A0AB40BKZ1"/>
<evidence type="ECO:0000313" key="2">
    <source>
        <dbReference type="RefSeq" id="XP_039127038.1"/>
    </source>
</evidence>
<reference evidence="2" key="1">
    <citation type="submission" date="2025-08" db="UniProtKB">
        <authorList>
            <consortium name="RefSeq"/>
        </authorList>
    </citation>
    <scope>IDENTIFICATION</scope>
</reference>
<dbReference type="GeneID" id="120263233"/>
<name>A0AB40BKZ1_DIOCR</name>
<keyword evidence="1" id="KW-1185">Reference proteome</keyword>